<dbReference type="InterPro" id="IPR000836">
    <property type="entry name" value="PRTase_dom"/>
</dbReference>
<comment type="catalytic activity">
    <reaction evidence="2">
        <text>IMP + diphosphate = hypoxanthine + 5-phospho-alpha-D-ribose 1-diphosphate</text>
        <dbReference type="Rhea" id="RHEA:17973"/>
        <dbReference type="ChEBI" id="CHEBI:17368"/>
        <dbReference type="ChEBI" id="CHEBI:33019"/>
        <dbReference type="ChEBI" id="CHEBI:58017"/>
        <dbReference type="ChEBI" id="CHEBI:58053"/>
        <dbReference type="EC" id="2.4.2.8"/>
    </reaction>
    <physiologicalReaction direction="right-to-left" evidence="2">
        <dbReference type="Rhea" id="RHEA:17975"/>
    </physiologicalReaction>
</comment>
<comment type="catalytic activity">
    <reaction evidence="1">
        <text>GMP + diphosphate = guanine + 5-phospho-alpha-D-ribose 1-diphosphate</text>
        <dbReference type="Rhea" id="RHEA:25424"/>
        <dbReference type="ChEBI" id="CHEBI:16235"/>
        <dbReference type="ChEBI" id="CHEBI:33019"/>
        <dbReference type="ChEBI" id="CHEBI:58017"/>
        <dbReference type="ChEBI" id="CHEBI:58115"/>
        <dbReference type="EC" id="2.4.2.8"/>
    </reaction>
    <physiologicalReaction direction="right-to-left" evidence="1">
        <dbReference type="Rhea" id="RHEA:25426"/>
    </physiologicalReaction>
</comment>
<evidence type="ECO:0000313" key="4">
    <source>
        <dbReference type="EMBL" id="MEY6431604.1"/>
    </source>
</evidence>
<evidence type="ECO:0000256" key="1">
    <source>
        <dbReference type="ARBA" id="ARBA00048811"/>
    </source>
</evidence>
<organism evidence="4 5">
    <name type="scientific">Thioalkalicoccus limnaeus</name>
    <dbReference type="NCBI Taxonomy" id="120681"/>
    <lineage>
        <taxon>Bacteria</taxon>
        <taxon>Pseudomonadati</taxon>
        <taxon>Pseudomonadota</taxon>
        <taxon>Gammaproteobacteria</taxon>
        <taxon>Chromatiales</taxon>
        <taxon>Chromatiaceae</taxon>
        <taxon>Thioalkalicoccus</taxon>
    </lineage>
</organism>
<keyword evidence="5" id="KW-1185">Reference proteome</keyword>
<keyword evidence="4" id="KW-0328">Glycosyltransferase</keyword>
<name>A0ABV4BCS0_9GAMM</name>
<feature type="domain" description="Phosphoribosyltransferase" evidence="3">
    <location>
        <begin position="22"/>
        <end position="146"/>
    </location>
</feature>
<dbReference type="Gene3D" id="3.40.50.2020">
    <property type="match status" value="1"/>
</dbReference>
<dbReference type="Pfam" id="PF00156">
    <property type="entry name" value="Pribosyltran"/>
    <property type="match status" value="1"/>
</dbReference>
<evidence type="ECO:0000256" key="2">
    <source>
        <dbReference type="ARBA" id="ARBA00049402"/>
    </source>
</evidence>
<reference evidence="4 5" key="1">
    <citation type="submission" date="2024-05" db="EMBL/GenBank/DDBJ databases">
        <title>Genome Sequence and Characterization of the New Strain Purple Sulfur Bacterium of Genus Thioalkalicoccus.</title>
        <authorList>
            <person name="Bryantseva I.A."/>
            <person name="Kyndt J.A."/>
            <person name="Imhoff J.F."/>
        </authorList>
    </citation>
    <scope>NUCLEOTIDE SEQUENCE [LARGE SCALE GENOMIC DNA]</scope>
    <source>
        <strain evidence="4 5">Um2</strain>
    </source>
</reference>
<dbReference type="GO" id="GO:0016757">
    <property type="term" value="F:glycosyltransferase activity"/>
    <property type="evidence" value="ECO:0007669"/>
    <property type="project" value="UniProtKB-KW"/>
</dbReference>
<dbReference type="PANTHER" id="PTHR43340">
    <property type="entry name" value="HYPOXANTHINE-GUANINE PHOSPHORIBOSYLTRANSFERASE"/>
    <property type="match status" value="1"/>
</dbReference>
<dbReference type="PANTHER" id="PTHR43340:SF1">
    <property type="entry name" value="HYPOXANTHINE PHOSPHORIBOSYLTRANSFERASE"/>
    <property type="match status" value="1"/>
</dbReference>
<sequence>MTLPPDCYRGVAARAECLVTGEEMDRALDRLATEVTAALADQDPLVLCVMTGGIIAAGQLLPRLDFPLRLDYAHATRYLGATSGGILEWRHRPSDAIRGQHLLLVDDILDEGITLHTLIEACREDGAASVRSLVLVEKERERPVSCRADFVGVRLPNRYLYGYGLDYKHYFRNARGIYAVADVDI</sequence>
<proteinExistence type="predicted"/>
<dbReference type="InterPro" id="IPR050408">
    <property type="entry name" value="HGPRT"/>
</dbReference>
<dbReference type="SUPFAM" id="SSF53271">
    <property type="entry name" value="PRTase-like"/>
    <property type="match status" value="1"/>
</dbReference>
<comment type="caution">
    <text evidence="4">The sequence shown here is derived from an EMBL/GenBank/DDBJ whole genome shotgun (WGS) entry which is preliminary data.</text>
</comment>
<accession>A0ABV4BCS0</accession>
<gene>
    <name evidence="4" type="ORF">ABC977_04190</name>
</gene>
<keyword evidence="4" id="KW-0808">Transferase</keyword>
<dbReference type="InterPro" id="IPR029057">
    <property type="entry name" value="PRTase-like"/>
</dbReference>
<dbReference type="CDD" id="cd06223">
    <property type="entry name" value="PRTases_typeI"/>
    <property type="match status" value="1"/>
</dbReference>
<dbReference type="EMBL" id="JBDKXB010000003">
    <property type="protein sequence ID" value="MEY6431604.1"/>
    <property type="molecule type" value="Genomic_DNA"/>
</dbReference>
<dbReference type="NCBIfam" id="NF006605">
    <property type="entry name" value="PRK09162.1"/>
    <property type="match status" value="1"/>
</dbReference>
<evidence type="ECO:0000259" key="3">
    <source>
        <dbReference type="Pfam" id="PF00156"/>
    </source>
</evidence>
<dbReference type="Proteomes" id="UP001564408">
    <property type="component" value="Unassembled WGS sequence"/>
</dbReference>
<evidence type="ECO:0000313" key="5">
    <source>
        <dbReference type="Proteomes" id="UP001564408"/>
    </source>
</evidence>
<dbReference type="EC" id="2.4.2.8" evidence="4"/>
<dbReference type="RefSeq" id="WP_369665999.1">
    <property type="nucleotide sequence ID" value="NZ_JBDKXB010000003.1"/>
</dbReference>
<protein>
    <submittedName>
        <fullName evidence="4">Hypoxanthine-guanine phosphoribosyltransferase</fullName>
        <ecNumber evidence="4">2.4.2.8</ecNumber>
    </submittedName>
</protein>